<accession>A0A9W9FQV7</accession>
<dbReference type="EMBL" id="JAPMSZ010000004">
    <property type="protein sequence ID" value="KAJ5104392.1"/>
    <property type="molecule type" value="Genomic_DNA"/>
</dbReference>
<dbReference type="InterPro" id="IPR036397">
    <property type="entry name" value="RNaseH_sf"/>
</dbReference>
<dbReference type="Proteomes" id="UP001141434">
    <property type="component" value="Unassembled WGS sequence"/>
</dbReference>
<protein>
    <recommendedName>
        <fullName evidence="4">RNase H type-1 domain-containing protein</fullName>
    </recommendedName>
</protein>
<evidence type="ECO:0008006" key="4">
    <source>
        <dbReference type="Google" id="ProtNLM"/>
    </source>
</evidence>
<dbReference type="GO" id="GO:0003676">
    <property type="term" value="F:nucleic acid binding"/>
    <property type="evidence" value="ECO:0007669"/>
    <property type="project" value="InterPro"/>
</dbReference>
<dbReference type="InterPro" id="IPR012337">
    <property type="entry name" value="RNaseH-like_sf"/>
</dbReference>
<dbReference type="AlphaFoldDB" id="A0A9W9FQV7"/>
<evidence type="ECO:0000313" key="3">
    <source>
        <dbReference type="Proteomes" id="UP001141434"/>
    </source>
</evidence>
<gene>
    <name evidence="2" type="ORF">NUU61_001739</name>
</gene>
<keyword evidence="3" id="KW-1185">Reference proteome</keyword>
<comment type="caution">
    <text evidence="2">The sequence shown here is derived from an EMBL/GenBank/DDBJ whole genome shotgun (WGS) entry which is preliminary data.</text>
</comment>
<sequence>MAEPDDSQKANEPAYLDIGTELSQYFEAQSQPQTRSRKRKRGQSPSEESHTQPLREAIQFAEKMQSIRFDPPTRRYIYWTDASVYRRCAAGAVVWLASIRPEKWTEKGYPFPIITDCSELVEVFAIATALETAVAHVTKPSRLFHDRYFMHVQSAIEHIQKLREMGARVGLHLVPGHNGVAGNERAHNMAKKTARKLASRQIPKYIYIPVPIPGRPTGTTPSVSCSKVSEPEPTQAPAPSSTSSSSSVPRQFEFAGVTWTVTG</sequence>
<organism evidence="2 3">
    <name type="scientific">Penicillium alfredii</name>
    <dbReference type="NCBI Taxonomy" id="1506179"/>
    <lineage>
        <taxon>Eukaryota</taxon>
        <taxon>Fungi</taxon>
        <taxon>Dikarya</taxon>
        <taxon>Ascomycota</taxon>
        <taxon>Pezizomycotina</taxon>
        <taxon>Eurotiomycetes</taxon>
        <taxon>Eurotiomycetidae</taxon>
        <taxon>Eurotiales</taxon>
        <taxon>Aspergillaceae</taxon>
        <taxon>Penicillium</taxon>
    </lineage>
</organism>
<dbReference type="SUPFAM" id="SSF53098">
    <property type="entry name" value="Ribonuclease H-like"/>
    <property type="match status" value="1"/>
</dbReference>
<proteinExistence type="predicted"/>
<name>A0A9W9FQV7_9EURO</name>
<evidence type="ECO:0000313" key="2">
    <source>
        <dbReference type="EMBL" id="KAJ5104392.1"/>
    </source>
</evidence>
<feature type="compositionally biased region" description="Polar residues" evidence="1">
    <location>
        <begin position="218"/>
        <end position="227"/>
    </location>
</feature>
<dbReference type="GeneID" id="81391489"/>
<evidence type="ECO:0000256" key="1">
    <source>
        <dbReference type="SAM" id="MobiDB-lite"/>
    </source>
</evidence>
<feature type="region of interest" description="Disordered" evidence="1">
    <location>
        <begin position="218"/>
        <end position="249"/>
    </location>
</feature>
<dbReference type="RefSeq" id="XP_056513388.1">
    <property type="nucleotide sequence ID" value="XM_056652321.1"/>
</dbReference>
<feature type="compositionally biased region" description="Low complexity" evidence="1">
    <location>
        <begin position="231"/>
        <end position="247"/>
    </location>
</feature>
<reference evidence="2" key="1">
    <citation type="submission" date="2022-11" db="EMBL/GenBank/DDBJ databases">
        <authorList>
            <person name="Petersen C."/>
        </authorList>
    </citation>
    <scope>NUCLEOTIDE SEQUENCE</scope>
    <source>
        <strain evidence="2">IBT 34128</strain>
    </source>
</reference>
<reference evidence="2" key="2">
    <citation type="journal article" date="2023" name="IMA Fungus">
        <title>Comparative genomic study of the Penicillium genus elucidates a diverse pangenome and 15 lateral gene transfer events.</title>
        <authorList>
            <person name="Petersen C."/>
            <person name="Sorensen T."/>
            <person name="Nielsen M.R."/>
            <person name="Sondergaard T.E."/>
            <person name="Sorensen J.L."/>
            <person name="Fitzpatrick D.A."/>
            <person name="Frisvad J.C."/>
            <person name="Nielsen K.L."/>
        </authorList>
    </citation>
    <scope>NUCLEOTIDE SEQUENCE</scope>
    <source>
        <strain evidence="2">IBT 34128</strain>
    </source>
</reference>
<dbReference type="OrthoDB" id="3548481at2759"/>
<dbReference type="Gene3D" id="3.30.420.10">
    <property type="entry name" value="Ribonuclease H-like superfamily/Ribonuclease H"/>
    <property type="match status" value="1"/>
</dbReference>
<feature type="region of interest" description="Disordered" evidence="1">
    <location>
        <begin position="26"/>
        <end position="54"/>
    </location>
</feature>